<evidence type="ECO:0000256" key="1">
    <source>
        <dbReference type="SAM" id="SignalP"/>
    </source>
</evidence>
<sequence>MLHQRSAQRARGFEPAIDARRFRKWTSAAAMAAALLLSTPALSEAPQPGGTLTAIIQPEPVILTAAINTAAPTGTISGNVFDGLVDYDTDPNYPVCTTSRRFSEMAALTDQEKPARVADSSEIEVTQEMIEAGIDPLLRFAPQGRH</sequence>
<gene>
    <name evidence="2" type="ORF">HNR60_001667</name>
</gene>
<protein>
    <submittedName>
        <fullName evidence="2">ABC-type transport system substrate-binding protein</fullName>
    </submittedName>
</protein>
<dbReference type="Proteomes" id="UP000542353">
    <property type="component" value="Unassembled WGS sequence"/>
</dbReference>
<feature type="signal peptide" evidence="1">
    <location>
        <begin position="1"/>
        <end position="43"/>
    </location>
</feature>
<keyword evidence="3" id="KW-1185">Reference proteome</keyword>
<keyword evidence="1" id="KW-0732">Signal</keyword>
<accession>A0A7W7Z303</accession>
<comment type="caution">
    <text evidence="2">The sequence shown here is derived from an EMBL/GenBank/DDBJ whole genome shotgun (WGS) entry which is preliminary data.</text>
</comment>
<dbReference type="RefSeq" id="WP_184256407.1">
    <property type="nucleotide sequence ID" value="NZ_JACHIH010000007.1"/>
</dbReference>
<reference evidence="2 3" key="1">
    <citation type="submission" date="2020-08" db="EMBL/GenBank/DDBJ databases">
        <title>Genomic Encyclopedia of Type Strains, Phase IV (KMG-IV): sequencing the most valuable type-strain genomes for metagenomic binning, comparative biology and taxonomic classification.</title>
        <authorList>
            <person name="Goeker M."/>
        </authorList>
    </citation>
    <scope>NUCLEOTIDE SEQUENCE [LARGE SCALE GENOMIC DNA]</scope>
    <source>
        <strain evidence="2 3">DSM 12706</strain>
    </source>
</reference>
<dbReference type="AlphaFoldDB" id="A0A7W7Z303"/>
<proteinExistence type="predicted"/>
<organism evidence="2 3">
    <name type="scientific">Rhodopseudomonas rhenobacensis</name>
    <dbReference type="NCBI Taxonomy" id="87461"/>
    <lineage>
        <taxon>Bacteria</taxon>
        <taxon>Pseudomonadati</taxon>
        <taxon>Pseudomonadota</taxon>
        <taxon>Alphaproteobacteria</taxon>
        <taxon>Hyphomicrobiales</taxon>
        <taxon>Nitrobacteraceae</taxon>
        <taxon>Rhodopseudomonas</taxon>
    </lineage>
</organism>
<evidence type="ECO:0000313" key="2">
    <source>
        <dbReference type="EMBL" id="MBB5046918.1"/>
    </source>
</evidence>
<evidence type="ECO:0000313" key="3">
    <source>
        <dbReference type="Proteomes" id="UP000542353"/>
    </source>
</evidence>
<feature type="chain" id="PRO_5030764771" evidence="1">
    <location>
        <begin position="44"/>
        <end position="146"/>
    </location>
</feature>
<dbReference type="EMBL" id="JACHIH010000007">
    <property type="protein sequence ID" value="MBB5046918.1"/>
    <property type="molecule type" value="Genomic_DNA"/>
</dbReference>
<name>A0A7W7Z303_9BRAD</name>